<feature type="compositionally biased region" description="Pro residues" evidence="4">
    <location>
        <begin position="12"/>
        <end position="29"/>
    </location>
</feature>
<protein>
    <recommendedName>
        <fullName evidence="5">PHD-type domain-containing protein</fullName>
    </recommendedName>
</protein>
<dbReference type="InterPro" id="IPR019787">
    <property type="entry name" value="Znf_PHD-finger"/>
</dbReference>
<dbReference type="KEGG" id="cci:CC1G_04935"/>
<evidence type="ECO:0000256" key="1">
    <source>
        <dbReference type="ARBA" id="ARBA00022723"/>
    </source>
</evidence>
<evidence type="ECO:0000256" key="2">
    <source>
        <dbReference type="ARBA" id="ARBA00022771"/>
    </source>
</evidence>
<keyword evidence="1" id="KW-0479">Metal-binding</keyword>
<dbReference type="VEuPathDB" id="FungiDB:CC1G_04935"/>
<evidence type="ECO:0000256" key="4">
    <source>
        <dbReference type="SAM" id="MobiDB-lite"/>
    </source>
</evidence>
<name>A8PFL6_COPC7</name>
<dbReference type="RefSeq" id="XP_001841091.2">
    <property type="nucleotide sequence ID" value="XM_001841039.2"/>
</dbReference>
<dbReference type="OrthoDB" id="3005038at2759"/>
<accession>A8PFL6</accession>
<evidence type="ECO:0000313" key="6">
    <source>
        <dbReference type="EMBL" id="EAU80825.2"/>
    </source>
</evidence>
<dbReference type="Gene3D" id="3.30.40.10">
    <property type="entry name" value="Zinc/RING finger domain, C3HC4 (zinc finger)"/>
    <property type="match status" value="1"/>
</dbReference>
<gene>
    <name evidence="6" type="ORF">CC1G_04935</name>
</gene>
<dbReference type="EMBL" id="AACS02000002">
    <property type="protein sequence ID" value="EAU80825.2"/>
    <property type="molecule type" value="Genomic_DNA"/>
</dbReference>
<feature type="compositionally biased region" description="Polar residues" evidence="4">
    <location>
        <begin position="295"/>
        <end position="304"/>
    </location>
</feature>
<keyword evidence="2" id="KW-0863">Zinc-finger</keyword>
<feature type="domain" description="PHD-type" evidence="5">
    <location>
        <begin position="221"/>
        <end position="258"/>
    </location>
</feature>
<dbReference type="InParanoid" id="A8PFL6"/>
<evidence type="ECO:0000259" key="5">
    <source>
        <dbReference type="Pfam" id="PF00628"/>
    </source>
</evidence>
<proteinExistence type="predicted"/>
<feature type="region of interest" description="Disordered" evidence="4">
    <location>
        <begin position="251"/>
        <end position="323"/>
    </location>
</feature>
<feature type="region of interest" description="Disordered" evidence="4">
    <location>
        <begin position="1"/>
        <end position="33"/>
    </location>
</feature>
<dbReference type="Proteomes" id="UP000001861">
    <property type="component" value="Unassembled WGS sequence"/>
</dbReference>
<keyword evidence="7" id="KW-1185">Reference proteome</keyword>
<reference evidence="6 7" key="1">
    <citation type="journal article" date="2010" name="Proc. Natl. Acad. Sci. U.S.A.">
        <title>Insights into evolution of multicellular fungi from the assembled chromosomes of the mushroom Coprinopsis cinerea (Coprinus cinereus).</title>
        <authorList>
            <person name="Stajich J.E."/>
            <person name="Wilke S.K."/>
            <person name="Ahren D."/>
            <person name="Au C.H."/>
            <person name="Birren B.W."/>
            <person name="Borodovsky M."/>
            <person name="Burns C."/>
            <person name="Canback B."/>
            <person name="Casselton L.A."/>
            <person name="Cheng C.K."/>
            <person name="Deng J."/>
            <person name="Dietrich F.S."/>
            <person name="Fargo D.C."/>
            <person name="Farman M.L."/>
            <person name="Gathman A.C."/>
            <person name="Goldberg J."/>
            <person name="Guigo R."/>
            <person name="Hoegger P.J."/>
            <person name="Hooker J.B."/>
            <person name="Huggins A."/>
            <person name="James T.Y."/>
            <person name="Kamada T."/>
            <person name="Kilaru S."/>
            <person name="Kodira C."/>
            <person name="Kues U."/>
            <person name="Kupfer D."/>
            <person name="Kwan H.S."/>
            <person name="Lomsadze A."/>
            <person name="Li W."/>
            <person name="Lilly W.W."/>
            <person name="Ma L.J."/>
            <person name="Mackey A.J."/>
            <person name="Manning G."/>
            <person name="Martin F."/>
            <person name="Muraguchi H."/>
            <person name="Natvig D.O."/>
            <person name="Palmerini H."/>
            <person name="Ramesh M.A."/>
            <person name="Rehmeyer C.J."/>
            <person name="Roe B.A."/>
            <person name="Shenoy N."/>
            <person name="Stanke M."/>
            <person name="Ter-Hovhannisyan V."/>
            <person name="Tunlid A."/>
            <person name="Velagapudi R."/>
            <person name="Vision T.J."/>
            <person name="Zeng Q."/>
            <person name="Zolan M.E."/>
            <person name="Pukkila P.J."/>
        </authorList>
    </citation>
    <scope>NUCLEOTIDE SEQUENCE [LARGE SCALE GENOMIC DNA]</scope>
    <source>
        <strain evidence="7">Okayama-7 / 130 / ATCC MYA-4618 / FGSC 9003</strain>
    </source>
</reference>
<keyword evidence="3" id="KW-0862">Zinc</keyword>
<feature type="compositionally biased region" description="Low complexity" evidence="4">
    <location>
        <begin position="279"/>
        <end position="294"/>
    </location>
</feature>
<dbReference type="eggNOG" id="ENOG502SYT0">
    <property type="taxonomic scope" value="Eukaryota"/>
</dbReference>
<sequence length="386" mass="43740">MFNGQELRYTPGPEPQAPINPDSQPPHPVSDPLTGELIEHIPQPGALPPVEDIPSLEQVKGYPEILVINSRIYVLPEGLDIQAENLRENQLLRRVDKFLISSLRQDPDGRVWFLGTWFYTAKEAKQYFRDKRTRDILDRLGVRSELILSDHWDVVHPDTVIDAAPYDTFVWDDKESTTFPLEGWFVRYHLTIPTTGNPAKLRAIAGPITNPTFLPFIRTTCICKKIFAPDDDNQIHCPSCKTWYHFQCTKLANPQPQPPGTQPHAPDPEPQSPREISGSSISITPPPTTSTTTPRWNPSDSLFKNLSRAPTVRGNFNGPDKEASVPMVFGNGYQLARVREQAPSGHHPKREDDAYWEGVVKNQTVLMTMRARQFKYYVCPKCQIAI</sequence>
<dbReference type="AlphaFoldDB" id="A8PFL6"/>
<organism evidence="6 7">
    <name type="scientific">Coprinopsis cinerea (strain Okayama-7 / 130 / ATCC MYA-4618 / FGSC 9003)</name>
    <name type="common">Inky cap fungus</name>
    <name type="synonym">Hormographiella aspergillata</name>
    <dbReference type="NCBI Taxonomy" id="240176"/>
    <lineage>
        <taxon>Eukaryota</taxon>
        <taxon>Fungi</taxon>
        <taxon>Dikarya</taxon>
        <taxon>Basidiomycota</taxon>
        <taxon>Agaricomycotina</taxon>
        <taxon>Agaricomycetes</taxon>
        <taxon>Agaricomycetidae</taxon>
        <taxon>Agaricales</taxon>
        <taxon>Agaricineae</taxon>
        <taxon>Psathyrellaceae</taxon>
        <taxon>Coprinopsis</taxon>
    </lineage>
</organism>
<dbReference type="InterPro" id="IPR013083">
    <property type="entry name" value="Znf_RING/FYVE/PHD"/>
</dbReference>
<dbReference type="GeneID" id="6017757"/>
<dbReference type="InterPro" id="IPR011011">
    <property type="entry name" value="Znf_FYVE_PHD"/>
</dbReference>
<dbReference type="SUPFAM" id="SSF57903">
    <property type="entry name" value="FYVE/PHD zinc finger"/>
    <property type="match status" value="1"/>
</dbReference>
<dbReference type="HOGENOM" id="CLU_715744_0_0_1"/>
<dbReference type="Pfam" id="PF00628">
    <property type="entry name" value="PHD"/>
    <property type="match status" value="1"/>
</dbReference>
<evidence type="ECO:0000313" key="7">
    <source>
        <dbReference type="Proteomes" id="UP000001861"/>
    </source>
</evidence>
<dbReference type="GO" id="GO:0008270">
    <property type="term" value="F:zinc ion binding"/>
    <property type="evidence" value="ECO:0007669"/>
    <property type="project" value="UniProtKB-KW"/>
</dbReference>
<evidence type="ECO:0000256" key="3">
    <source>
        <dbReference type="ARBA" id="ARBA00022833"/>
    </source>
</evidence>
<dbReference type="CDD" id="cd15517">
    <property type="entry name" value="PHD_TCF19_like"/>
    <property type="match status" value="1"/>
</dbReference>
<comment type="caution">
    <text evidence="6">The sequence shown here is derived from an EMBL/GenBank/DDBJ whole genome shotgun (WGS) entry which is preliminary data.</text>
</comment>